<dbReference type="Gene3D" id="1.20.120.330">
    <property type="entry name" value="Nucleotidyltransferases domain 2"/>
    <property type="match status" value="1"/>
</dbReference>
<protein>
    <recommendedName>
        <fullName evidence="1">HEPN domain-containing protein</fullName>
    </recommendedName>
</protein>
<evidence type="ECO:0000313" key="3">
    <source>
        <dbReference type="Proteomes" id="UP000245638"/>
    </source>
</evidence>
<gene>
    <name evidence="2" type="ORF">DDW13_08090</name>
</gene>
<dbReference type="Pfam" id="PF05168">
    <property type="entry name" value="HEPN"/>
    <property type="match status" value="1"/>
</dbReference>
<name>A0A2T9X2F8_9CREN</name>
<sequence>MMDKFLEFLEASIEEFNKGRYRVSCLLCQVSAELLIRSIFDERGLKQPIVPSHDIRTLLGKLNDESLYDLIKENRRELDVVSNCRKNSQYGEVKKEEAEECIKMVKLLLKELKNNDLFRKNYTI</sequence>
<dbReference type="PROSITE" id="PS50910">
    <property type="entry name" value="HEPN"/>
    <property type="match status" value="1"/>
</dbReference>
<evidence type="ECO:0000313" key="2">
    <source>
        <dbReference type="EMBL" id="PVU74231.1"/>
    </source>
</evidence>
<accession>A0A2T9X2F8</accession>
<dbReference type="EMBL" id="QEFD01000231">
    <property type="protein sequence ID" value="PVU74231.1"/>
    <property type="molecule type" value="Genomic_DNA"/>
</dbReference>
<dbReference type="Proteomes" id="UP000245638">
    <property type="component" value="Unassembled WGS sequence"/>
</dbReference>
<organism evidence="2 3">
    <name type="scientific">Acidianus hospitalis</name>
    <dbReference type="NCBI Taxonomy" id="563177"/>
    <lineage>
        <taxon>Archaea</taxon>
        <taxon>Thermoproteota</taxon>
        <taxon>Thermoprotei</taxon>
        <taxon>Sulfolobales</taxon>
        <taxon>Sulfolobaceae</taxon>
        <taxon>Acidianus</taxon>
    </lineage>
</organism>
<dbReference type="SUPFAM" id="SSF81593">
    <property type="entry name" value="Nucleotidyltransferase substrate binding subunit/domain"/>
    <property type="match status" value="1"/>
</dbReference>
<dbReference type="AlphaFoldDB" id="A0A2T9X2F8"/>
<dbReference type="SMART" id="SM00748">
    <property type="entry name" value="HEPN"/>
    <property type="match status" value="1"/>
</dbReference>
<evidence type="ECO:0000259" key="1">
    <source>
        <dbReference type="PROSITE" id="PS50910"/>
    </source>
</evidence>
<comment type="caution">
    <text evidence="2">The sequence shown here is derived from an EMBL/GenBank/DDBJ whole genome shotgun (WGS) entry which is preliminary data.</text>
</comment>
<proteinExistence type="predicted"/>
<feature type="domain" description="HEPN" evidence="1">
    <location>
        <begin position="2"/>
        <end position="115"/>
    </location>
</feature>
<reference evidence="2 3" key="1">
    <citation type="journal article" date="2015" name="Appl. Environ. Microbiol.">
        <title>Nanoarchaeota, Their Sulfolobales Host, and Nanoarchaeota Virus Distribution across Yellowstone National Park Hot Springs.</title>
        <authorList>
            <person name="Munson-McGee J.H."/>
            <person name="Field E.K."/>
            <person name="Bateson M."/>
            <person name="Rooney C."/>
            <person name="Stepanauskas R."/>
            <person name="Young M.J."/>
        </authorList>
    </citation>
    <scope>NUCLEOTIDE SEQUENCE [LARGE SCALE GENOMIC DNA]</scope>
    <source>
        <strain evidence="2">SCGC AC-742_N10</strain>
    </source>
</reference>
<dbReference type="InterPro" id="IPR007842">
    <property type="entry name" value="HEPN_dom"/>
</dbReference>